<evidence type="ECO:0000256" key="5">
    <source>
        <dbReference type="ARBA" id="ARBA00022806"/>
    </source>
</evidence>
<keyword evidence="6 11" id="KW-0269">Exonuclease</keyword>
<protein>
    <recommendedName>
        <fullName evidence="11">RecBCD enzyme subunit RecD</fullName>
        <ecNumber evidence="11">5.6.2.3</ecNumber>
    </recommendedName>
    <alternativeName>
        <fullName evidence="11">DNA 5'-3' helicase subunit RecD</fullName>
    </alternativeName>
    <alternativeName>
        <fullName evidence="11">Exonuclease V subunit RecD</fullName>
        <shortName evidence="11">ExoV subunit RecD</shortName>
    </alternativeName>
    <alternativeName>
        <fullName evidence="11">Helicase/nuclease RecBCD subunit RecD</fullName>
    </alternativeName>
</protein>
<evidence type="ECO:0000259" key="12">
    <source>
        <dbReference type="SMART" id="SM00382"/>
    </source>
</evidence>
<dbReference type="Pfam" id="PF13245">
    <property type="entry name" value="AAA_19"/>
    <property type="match status" value="1"/>
</dbReference>
<dbReference type="PANTHER" id="PTHR43788:SF6">
    <property type="entry name" value="DNA HELICASE B"/>
    <property type="match status" value="1"/>
</dbReference>
<dbReference type="GO" id="GO:0003677">
    <property type="term" value="F:DNA binding"/>
    <property type="evidence" value="ECO:0007669"/>
    <property type="project" value="UniProtKB-UniRule"/>
</dbReference>
<comment type="function">
    <text evidence="11">A helicase/nuclease that prepares dsDNA breaks (DSB) for recombinational DNA repair. Binds to DSBs and unwinds DNA via a highly rapid and processive ATP-dependent bidirectional helicase activity. Unwinds dsDNA until it encounters a Chi (crossover hotspot instigator) sequence from the 3' direction. Cuts ssDNA a few nucleotides 3' to the Chi site. The properties and activities of the enzyme are changed at Chi. The Chi-altered holoenzyme produces a long 3'-ssDNA overhang and facilitates RecA-binding to the ssDNA for homologous DNA recombination and repair. Holoenzyme degrades any linearized DNA that is unable to undergo homologous recombination. In the holoenzyme this subunit has ssDNA-dependent ATPase and 5'-3' helicase activity. When added to pre-assembled RecBC greatly stimulates nuclease activity and augments holoenzyme processivity. Negatively regulates the RecA-loading ability of RecBCD.</text>
</comment>
<keyword evidence="10 11" id="KW-0413">Isomerase</keyword>
<evidence type="ECO:0000256" key="9">
    <source>
        <dbReference type="ARBA" id="ARBA00023204"/>
    </source>
</evidence>
<dbReference type="EMBL" id="JABVCQ010000029">
    <property type="protein sequence ID" value="MBB1126925.1"/>
    <property type="molecule type" value="Genomic_DNA"/>
</dbReference>
<dbReference type="SMART" id="SM00382">
    <property type="entry name" value="AAA"/>
    <property type="match status" value="1"/>
</dbReference>
<dbReference type="InterPro" id="IPR027417">
    <property type="entry name" value="P-loop_NTPase"/>
</dbReference>
<evidence type="ECO:0000256" key="6">
    <source>
        <dbReference type="ARBA" id="ARBA00022839"/>
    </source>
</evidence>
<keyword evidence="3 11" id="KW-0227">DNA damage</keyword>
<comment type="similarity">
    <text evidence="11">Belongs to the RecD family.</text>
</comment>
<evidence type="ECO:0000256" key="3">
    <source>
        <dbReference type="ARBA" id="ARBA00022763"/>
    </source>
</evidence>
<comment type="miscellaneous">
    <text evidence="11">In the RecBCD complex, RecB has a slow 3'-5' helicase, an exonuclease activity and loads RecA onto ssDNA, RecD has a fast 5'-3' helicase activity, while RecC stimulates the ATPase and processivity of the RecB helicase and contributes to recognition of the Chi site.</text>
</comment>
<dbReference type="Pfam" id="PF21185">
    <property type="entry name" value="RecD_N"/>
    <property type="match status" value="1"/>
</dbReference>
<dbReference type="InterPro" id="IPR050534">
    <property type="entry name" value="Coronavir_polyprotein_1ab"/>
</dbReference>
<dbReference type="Proteomes" id="UP000548632">
    <property type="component" value="Unassembled WGS sequence"/>
</dbReference>
<dbReference type="InterPro" id="IPR027785">
    <property type="entry name" value="UvrD-like_helicase_C"/>
</dbReference>
<sequence>MFNHIQHWATNGAVRAVDVALIRFIHANGHETAPAVLLALLMTSEAHRHGHLCLALTAALAHPEQLFNNPVEDGAVVNTPPPELFAQWRALTLPDLIEQLTRSSAVANYMNAAPERDDVRMNATPFVLAGTLDHPRLYLRRVWHSEQCIIHGINARLQTLIDLPTPQLRELLDSLFTPIQGGDQWQRIACALAARRQFAIITGGPGTGKTTTVLRLLALLQGIAIKQQQPPLHIRLAAPTGKAAARLNAAIAGHIQSLPVDESIRAAIPTSVTTIHRLLGARAEKHQFHYHANHLLPADLVVIDEASMVDVELFAALLNALHSTTRLILLGDKDQLASVEAGAVLGELCRRADAAHYTPTTVAWLEQVTGAVIEKPYLDQSGTALDQAVVMLRTSYRFNQRGGIGLFAALVNQFNPESFTERFKHIQQLFDKTAVNQSSKPSTAAANLIDSNQLVRIQLQDTTDPALRQLIIDGYRDYLELVRTPPALSLHSQMPHTPVLDQWAQQILNALGQFQLLSVVRQGNWGVEGLNRTVIHILQRAKLLPDLSHLPPEVLDHHWFIGRPVLITRNDYRLGLMNGDVGVTLALPIVDTTASHRQVLRVAFPANDGSQRIRWLLPSRLQAVETVFATTVHKAQGSEFNRVALVLPPASNPILTCELLYTAITRARQQFTLLLQDEAVLASALTQRVQRTSGLALALD</sequence>
<keyword evidence="1 11" id="KW-0540">Nuclease</keyword>
<dbReference type="GO" id="GO:0000724">
    <property type="term" value="P:double-strand break repair via homologous recombination"/>
    <property type="evidence" value="ECO:0007669"/>
    <property type="project" value="UniProtKB-UniRule"/>
</dbReference>
<accession>A0A839HDA2</accession>
<organism evidence="13 14">
    <name type="scientific">Thiospirillum jenense</name>
    <dbReference type="NCBI Taxonomy" id="1653858"/>
    <lineage>
        <taxon>Bacteria</taxon>
        <taxon>Pseudomonadati</taxon>
        <taxon>Pseudomonadota</taxon>
        <taxon>Gammaproteobacteria</taxon>
        <taxon>Chromatiales</taxon>
        <taxon>Chromatiaceae</taxon>
        <taxon>Thiospirillum</taxon>
    </lineage>
</organism>
<keyword evidence="8 11" id="KW-0238">DNA-binding</keyword>
<keyword evidence="5 11" id="KW-0347">Helicase</keyword>
<feature type="binding site" evidence="11">
    <location>
        <begin position="203"/>
        <end position="210"/>
    </location>
    <ligand>
        <name>ATP</name>
        <dbReference type="ChEBI" id="CHEBI:30616"/>
    </ligand>
</feature>
<keyword evidence="9 11" id="KW-0234">DNA repair</keyword>
<dbReference type="Pfam" id="PF13538">
    <property type="entry name" value="UvrD_C_2"/>
    <property type="match status" value="1"/>
</dbReference>
<dbReference type="InterPro" id="IPR006344">
    <property type="entry name" value="RecD"/>
</dbReference>
<dbReference type="Gene3D" id="3.40.50.300">
    <property type="entry name" value="P-loop containing nucleotide triphosphate hydrolases"/>
    <property type="match status" value="3"/>
</dbReference>
<keyword evidence="2 11" id="KW-0547">Nucleotide-binding</keyword>
<name>A0A839HDA2_9GAMM</name>
<proteinExistence type="inferred from homology"/>
<dbReference type="PANTHER" id="PTHR43788">
    <property type="entry name" value="DNA2/NAM7 HELICASE FAMILY MEMBER"/>
    <property type="match status" value="1"/>
</dbReference>
<dbReference type="EC" id="5.6.2.3" evidence="11"/>
<feature type="domain" description="AAA+ ATPase" evidence="12">
    <location>
        <begin position="195"/>
        <end position="358"/>
    </location>
</feature>
<evidence type="ECO:0000256" key="1">
    <source>
        <dbReference type="ARBA" id="ARBA00022722"/>
    </source>
</evidence>
<keyword evidence="4 11" id="KW-0378">Hydrolase</keyword>
<dbReference type="GO" id="GO:0043139">
    <property type="term" value="F:5'-3' DNA helicase activity"/>
    <property type="evidence" value="ECO:0007669"/>
    <property type="project" value="UniProtKB-UniRule"/>
</dbReference>
<evidence type="ECO:0000256" key="7">
    <source>
        <dbReference type="ARBA" id="ARBA00022840"/>
    </source>
</evidence>
<dbReference type="GO" id="GO:0009338">
    <property type="term" value="C:exodeoxyribonuclease V complex"/>
    <property type="evidence" value="ECO:0007669"/>
    <property type="project" value="InterPro"/>
</dbReference>
<keyword evidence="14" id="KW-1185">Reference proteome</keyword>
<evidence type="ECO:0000256" key="11">
    <source>
        <dbReference type="HAMAP-Rule" id="MF_01487"/>
    </source>
</evidence>
<comment type="subunit">
    <text evidence="11">Heterotrimer of RecB, RecC and RecD. All subunits contribute to DNA-binding.</text>
</comment>
<dbReference type="GO" id="GO:0008854">
    <property type="term" value="F:exodeoxyribonuclease V activity"/>
    <property type="evidence" value="ECO:0007669"/>
    <property type="project" value="InterPro"/>
</dbReference>
<gene>
    <name evidence="11 13" type="primary">recD</name>
    <name evidence="13" type="ORF">HUK38_11925</name>
</gene>
<evidence type="ECO:0000256" key="2">
    <source>
        <dbReference type="ARBA" id="ARBA00022741"/>
    </source>
</evidence>
<dbReference type="AlphaFoldDB" id="A0A839HDA2"/>
<dbReference type="InterPro" id="IPR003593">
    <property type="entry name" value="AAA+_ATPase"/>
</dbReference>
<evidence type="ECO:0000256" key="8">
    <source>
        <dbReference type="ARBA" id="ARBA00023125"/>
    </source>
</evidence>
<dbReference type="GO" id="GO:0005524">
    <property type="term" value="F:ATP binding"/>
    <property type="evidence" value="ECO:0007669"/>
    <property type="project" value="UniProtKB-UniRule"/>
</dbReference>
<comment type="catalytic activity">
    <reaction evidence="11">
        <text>ATP + H2O = ADP + phosphate + H(+)</text>
        <dbReference type="Rhea" id="RHEA:13065"/>
        <dbReference type="ChEBI" id="CHEBI:15377"/>
        <dbReference type="ChEBI" id="CHEBI:15378"/>
        <dbReference type="ChEBI" id="CHEBI:30616"/>
        <dbReference type="ChEBI" id="CHEBI:43474"/>
        <dbReference type="ChEBI" id="CHEBI:456216"/>
        <dbReference type="EC" id="5.6.2.3"/>
    </reaction>
</comment>
<evidence type="ECO:0000313" key="13">
    <source>
        <dbReference type="EMBL" id="MBB1126925.1"/>
    </source>
</evidence>
<dbReference type="InterPro" id="IPR041851">
    <property type="entry name" value="RecD_N_sf"/>
</dbReference>
<dbReference type="InterPro" id="IPR049550">
    <property type="entry name" value="RecD_N"/>
</dbReference>
<dbReference type="Gene3D" id="1.10.10.1020">
    <property type="entry name" value="RecBCD complex, subunit RecD, N-terminal domain"/>
    <property type="match status" value="1"/>
</dbReference>
<evidence type="ECO:0000256" key="10">
    <source>
        <dbReference type="ARBA" id="ARBA00023235"/>
    </source>
</evidence>
<dbReference type="GO" id="GO:0017116">
    <property type="term" value="F:single-stranded DNA helicase activity"/>
    <property type="evidence" value="ECO:0007669"/>
    <property type="project" value="TreeGrafter"/>
</dbReference>
<dbReference type="HAMAP" id="MF_01487">
    <property type="entry name" value="RecD"/>
    <property type="match status" value="1"/>
</dbReference>
<dbReference type="NCBIfam" id="TIGR01447">
    <property type="entry name" value="recD"/>
    <property type="match status" value="1"/>
</dbReference>
<evidence type="ECO:0000256" key="4">
    <source>
        <dbReference type="ARBA" id="ARBA00022801"/>
    </source>
</evidence>
<evidence type="ECO:0000313" key="14">
    <source>
        <dbReference type="Proteomes" id="UP000548632"/>
    </source>
</evidence>
<dbReference type="CDD" id="cd18809">
    <property type="entry name" value="SF1_C_RecD"/>
    <property type="match status" value="1"/>
</dbReference>
<reference evidence="13 14" key="1">
    <citation type="journal article" date="2020" name="Arch. Microbiol.">
        <title>The genome sequence of the giant phototrophic gammaproteobacterium Thiospirillum jenense gives insight into its physiological properties and phylogenetic relationships.</title>
        <authorList>
            <person name="Imhoff J.F."/>
            <person name="Meyer T.E."/>
            <person name="Kyndt J.A."/>
        </authorList>
    </citation>
    <scope>NUCLEOTIDE SEQUENCE [LARGE SCALE GENOMIC DNA]</scope>
    <source>
        <strain evidence="13 14">DSM 216</strain>
    </source>
</reference>
<keyword evidence="7 11" id="KW-0067">ATP-binding</keyword>
<comment type="caution">
    <text evidence="13">The sequence shown here is derived from an EMBL/GenBank/DDBJ whole genome shotgun (WGS) entry which is preliminary data.</text>
</comment>
<dbReference type="CDD" id="cd17933">
    <property type="entry name" value="DEXSc_RecD-like"/>
    <property type="match status" value="1"/>
</dbReference>
<dbReference type="SUPFAM" id="SSF52540">
    <property type="entry name" value="P-loop containing nucleoside triphosphate hydrolases"/>
    <property type="match status" value="1"/>
</dbReference>